<dbReference type="RefSeq" id="XP_005710078.1">
    <property type="nucleotide sequence ID" value="XM_005710021.1"/>
</dbReference>
<sequence length="46" mass="5189">MGRFWRPCGCDAIPEAPGILLSFVLVFCFFSLNTRHGPPQAYETSR</sequence>
<dbReference type="Proteomes" id="UP000012073">
    <property type="component" value="Unassembled WGS sequence"/>
</dbReference>
<dbReference type="AlphaFoldDB" id="R7QNV7"/>
<evidence type="ECO:0000256" key="1">
    <source>
        <dbReference type="SAM" id="Phobius"/>
    </source>
</evidence>
<name>R7QNV7_CHOCR</name>
<keyword evidence="1" id="KW-0812">Transmembrane</keyword>
<proteinExistence type="predicted"/>
<keyword evidence="3" id="KW-1185">Reference proteome</keyword>
<reference evidence="3" key="1">
    <citation type="journal article" date="2013" name="Proc. Natl. Acad. Sci. U.S.A.">
        <title>Genome structure and metabolic features in the red seaweed Chondrus crispus shed light on evolution of the Archaeplastida.</title>
        <authorList>
            <person name="Collen J."/>
            <person name="Porcel B."/>
            <person name="Carre W."/>
            <person name="Ball S.G."/>
            <person name="Chaparro C."/>
            <person name="Tonon T."/>
            <person name="Barbeyron T."/>
            <person name="Michel G."/>
            <person name="Noel B."/>
            <person name="Valentin K."/>
            <person name="Elias M."/>
            <person name="Artiguenave F."/>
            <person name="Arun A."/>
            <person name="Aury J.M."/>
            <person name="Barbosa-Neto J.F."/>
            <person name="Bothwell J.H."/>
            <person name="Bouget F.Y."/>
            <person name="Brillet L."/>
            <person name="Cabello-Hurtado F."/>
            <person name="Capella-Gutierrez S."/>
            <person name="Charrier B."/>
            <person name="Cladiere L."/>
            <person name="Cock J.M."/>
            <person name="Coelho S.M."/>
            <person name="Colleoni C."/>
            <person name="Czjzek M."/>
            <person name="Da Silva C."/>
            <person name="Delage L."/>
            <person name="Denoeud F."/>
            <person name="Deschamps P."/>
            <person name="Dittami S.M."/>
            <person name="Gabaldon T."/>
            <person name="Gachon C.M."/>
            <person name="Groisillier A."/>
            <person name="Herve C."/>
            <person name="Jabbari K."/>
            <person name="Katinka M."/>
            <person name="Kloareg B."/>
            <person name="Kowalczyk N."/>
            <person name="Labadie K."/>
            <person name="Leblanc C."/>
            <person name="Lopez P.J."/>
            <person name="McLachlan D.H."/>
            <person name="Meslet-Cladiere L."/>
            <person name="Moustafa A."/>
            <person name="Nehr Z."/>
            <person name="Nyvall Collen P."/>
            <person name="Panaud O."/>
            <person name="Partensky F."/>
            <person name="Poulain J."/>
            <person name="Rensing S.A."/>
            <person name="Rousvoal S."/>
            <person name="Samson G."/>
            <person name="Symeonidi A."/>
            <person name="Weissenbach J."/>
            <person name="Zambounis A."/>
            <person name="Wincker P."/>
            <person name="Boyen C."/>
        </authorList>
    </citation>
    <scope>NUCLEOTIDE SEQUENCE [LARGE SCALE GENOMIC DNA]</scope>
    <source>
        <strain evidence="3">cv. Stackhouse</strain>
    </source>
</reference>
<feature type="transmembrane region" description="Helical" evidence="1">
    <location>
        <begin position="12"/>
        <end position="32"/>
    </location>
</feature>
<dbReference type="Gramene" id="CDF39784">
    <property type="protein sequence ID" value="CDF39784"/>
    <property type="gene ID" value="CHC_T00000389001"/>
</dbReference>
<keyword evidence="1" id="KW-0472">Membrane</keyword>
<protein>
    <submittedName>
        <fullName evidence="2">Uncharacterized protein</fullName>
    </submittedName>
</protein>
<evidence type="ECO:0000313" key="2">
    <source>
        <dbReference type="EMBL" id="CDF39784.1"/>
    </source>
</evidence>
<accession>R7QNV7</accession>
<evidence type="ECO:0000313" key="3">
    <source>
        <dbReference type="Proteomes" id="UP000012073"/>
    </source>
</evidence>
<keyword evidence="1" id="KW-1133">Transmembrane helix</keyword>
<dbReference type="EMBL" id="HG002073">
    <property type="protein sequence ID" value="CDF39784.1"/>
    <property type="molecule type" value="Genomic_DNA"/>
</dbReference>
<gene>
    <name evidence="2" type="ORF">CHC_T00000389001</name>
</gene>
<dbReference type="KEGG" id="ccp:CHC_T00000389001"/>
<organism evidence="2 3">
    <name type="scientific">Chondrus crispus</name>
    <name type="common">Carrageen Irish moss</name>
    <name type="synonym">Polymorpha crispa</name>
    <dbReference type="NCBI Taxonomy" id="2769"/>
    <lineage>
        <taxon>Eukaryota</taxon>
        <taxon>Rhodophyta</taxon>
        <taxon>Florideophyceae</taxon>
        <taxon>Rhodymeniophycidae</taxon>
        <taxon>Gigartinales</taxon>
        <taxon>Gigartinaceae</taxon>
        <taxon>Chondrus</taxon>
    </lineage>
</organism>
<dbReference type="GeneID" id="17317794"/>